<dbReference type="Proteomes" id="UP001159363">
    <property type="component" value="Chromosome 10"/>
</dbReference>
<sequence>METQFKVAGQESNLGLLEYDFVISALKTSLLKVAQIALLHFTSIVLEEARQDHTSIQLDEIRDYSGTSPNASFTCPEERKYDTSPIDEDKQNEFSFHAEEVGREDSLNKDGVCVRKYFLLLWGSVNGWLHTGSKTRKEEKTKLAVKIIKDRYEISTAHAYKQITDQERKEEGRNEKQHDKTKEDNAVHTADLQSLLACPSSNTWLSFTDETSHLTIWRIQFKARMIYSRFSHVGKLADVWVFSGCSILPPPPKSAAALTSPHFTSTWYKSS</sequence>
<reference evidence="2 3" key="1">
    <citation type="submission" date="2023-02" db="EMBL/GenBank/DDBJ databases">
        <title>LHISI_Scaffold_Assembly.</title>
        <authorList>
            <person name="Stuart O.P."/>
            <person name="Cleave R."/>
            <person name="Magrath M.J.L."/>
            <person name="Mikheyev A.S."/>
        </authorList>
    </citation>
    <scope>NUCLEOTIDE SEQUENCE [LARGE SCALE GENOMIC DNA]</scope>
    <source>
        <strain evidence="2">Daus_M_001</strain>
        <tissue evidence="2">Leg muscle</tissue>
    </source>
</reference>
<comment type="caution">
    <text evidence="2">The sequence shown here is derived from an EMBL/GenBank/DDBJ whole genome shotgun (WGS) entry which is preliminary data.</text>
</comment>
<organism evidence="2 3">
    <name type="scientific">Dryococelus australis</name>
    <dbReference type="NCBI Taxonomy" id="614101"/>
    <lineage>
        <taxon>Eukaryota</taxon>
        <taxon>Metazoa</taxon>
        <taxon>Ecdysozoa</taxon>
        <taxon>Arthropoda</taxon>
        <taxon>Hexapoda</taxon>
        <taxon>Insecta</taxon>
        <taxon>Pterygota</taxon>
        <taxon>Neoptera</taxon>
        <taxon>Polyneoptera</taxon>
        <taxon>Phasmatodea</taxon>
        <taxon>Verophasmatodea</taxon>
        <taxon>Anareolatae</taxon>
        <taxon>Phasmatidae</taxon>
        <taxon>Eurycanthinae</taxon>
        <taxon>Dryococelus</taxon>
    </lineage>
</organism>
<protein>
    <submittedName>
        <fullName evidence="2">Uncharacterized protein</fullName>
    </submittedName>
</protein>
<gene>
    <name evidence="2" type="ORF">PR048_026997</name>
</gene>
<evidence type="ECO:0000313" key="3">
    <source>
        <dbReference type="Proteomes" id="UP001159363"/>
    </source>
</evidence>
<feature type="region of interest" description="Disordered" evidence="1">
    <location>
        <begin position="163"/>
        <end position="185"/>
    </location>
</feature>
<keyword evidence="3" id="KW-1185">Reference proteome</keyword>
<dbReference type="EMBL" id="JARBHB010000011">
    <property type="protein sequence ID" value="KAJ8873363.1"/>
    <property type="molecule type" value="Genomic_DNA"/>
</dbReference>
<proteinExistence type="predicted"/>
<accession>A0ABQ9GMW2</accession>
<evidence type="ECO:0000313" key="2">
    <source>
        <dbReference type="EMBL" id="KAJ8873363.1"/>
    </source>
</evidence>
<evidence type="ECO:0000256" key="1">
    <source>
        <dbReference type="SAM" id="MobiDB-lite"/>
    </source>
</evidence>
<name>A0ABQ9GMW2_9NEOP</name>
<feature type="compositionally biased region" description="Basic and acidic residues" evidence="1">
    <location>
        <begin position="164"/>
        <end position="185"/>
    </location>
</feature>